<gene>
    <name evidence="2" type="ORF">CJU94_15395</name>
</gene>
<sequence length="76" mass="8610">MARTPKRFSQRVGVVSDAGGIWSFTYDTNWLDREDAFALSPAFALEGRSFVDGSSQRSVQWFFDNLLPEEEMRAAS</sequence>
<dbReference type="Pfam" id="PF13657">
    <property type="entry name" value="Couple_hipA"/>
    <property type="match status" value="1"/>
</dbReference>
<dbReference type="OrthoDB" id="9805913at2"/>
<dbReference type="AlphaFoldDB" id="A0A248VN49"/>
<dbReference type="KEGG" id="parb:CJU94_15395"/>
<feature type="domain" description="HipA N-terminal subdomain 1" evidence="1">
    <location>
        <begin position="10"/>
        <end position="74"/>
    </location>
</feature>
<evidence type="ECO:0000313" key="2">
    <source>
        <dbReference type="EMBL" id="ASW00457.1"/>
    </source>
</evidence>
<evidence type="ECO:0000313" key="3">
    <source>
        <dbReference type="Proteomes" id="UP000215158"/>
    </source>
</evidence>
<organism evidence="2 3">
    <name type="scientific">Paraburkholderia aromaticivorans</name>
    <dbReference type="NCBI Taxonomy" id="2026199"/>
    <lineage>
        <taxon>Bacteria</taxon>
        <taxon>Pseudomonadati</taxon>
        <taxon>Pseudomonadota</taxon>
        <taxon>Betaproteobacteria</taxon>
        <taxon>Burkholderiales</taxon>
        <taxon>Burkholderiaceae</taxon>
        <taxon>Paraburkholderia</taxon>
    </lineage>
</organism>
<accession>A0A248VN49</accession>
<dbReference type="NCBIfam" id="TIGR03071">
    <property type="entry name" value="couple_hipA"/>
    <property type="match status" value="1"/>
</dbReference>
<evidence type="ECO:0000259" key="1">
    <source>
        <dbReference type="Pfam" id="PF13657"/>
    </source>
</evidence>
<dbReference type="Proteomes" id="UP000215158">
    <property type="component" value="Chromosome 1"/>
</dbReference>
<dbReference type="InterPro" id="IPR017508">
    <property type="entry name" value="HipA_N1"/>
</dbReference>
<reference evidence="2 3" key="1">
    <citation type="submission" date="2017-08" db="EMBL/GenBank/DDBJ databases">
        <title>Identification and genetic characteristics of simultaneous BTEX- and naphthalene-degrading Paraburkholderia sp. BN5 isolated from petroleum-contaminated soil.</title>
        <authorList>
            <person name="Lee Y."/>
            <person name="Jeon C.O."/>
        </authorList>
    </citation>
    <scope>NUCLEOTIDE SEQUENCE [LARGE SCALE GENOMIC DNA]</scope>
    <source>
        <strain evidence="2 3">BN5</strain>
    </source>
</reference>
<name>A0A248VN49_9BURK</name>
<proteinExistence type="predicted"/>
<keyword evidence="3" id="KW-1185">Reference proteome</keyword>
<protein>
    <recommendedName>
        <fullName evidence="1">HipA N-terminal subdomain 1 domain-containing protein</fullName>
    </recommendedName>
</protein>
<dbReference type="EMBL" id="CP022989">
    <property type="protein sequence ID" value="ASW00457.1"/>
    <property type="molecule type" value="Genomic_DNA"/>
</dbReference>